<gene>
    <name evidence="3" type="ORF">DM02DRAFT_632343</name>
</gene>
<evidence type="ECO:0000313" key="3">
    <source>
        <dbReference type="EMBL" id="PVH96038.1"/>
    </source>
</evidence>
<dbReference type="GO" id="GO:0016787">
    <property type="term" value="F:hydrolase activity"/>
    <property type="evidence" value="ECO:0007669"/>
    <property type="project" value="UniProtKB-KW"/>
</dbReference>
<evidence type="ECO:0000313" key="4">
    <source>
        <dbReference type="Proteomes" id="UP000244855"/>
    </source>
</evidence>
<organism evidence="3 4">
    <name type="scientific">Periconia macrospinosa</name>
    <dbReference type="NCBI Taxonomy" id="97972"/>
    <lineage>
        <taxon>Eukaryota</taxon>
        <taxon>Fungi</taxon>
        <taxon>Dikarya</taxon>
        <taxon>Ascomycota</taxon>
        <taxon>Pezizomycotina</taxon>
        <taxon>Dothideomycetes</taxon>
        <taxon>Pleosporomycetidae</taxon>
        <taxon>Pleosporales</taxon>
        <taxon>Massarineae</taxon>
        <taxon>Periconiaceae</taxon>
        <taxon>Periconia</taxon>
    </lineage>
</organism>
<dbReference type="AlphaFoldDB" id="A0A2V1DDC0"/>
<feature type="domain" description="AB hydrolase-1" evidence="2">
    <location>
        <begin position="32"/>
        <end position="250"/>
    </location>
</feature>
<dbReference type="PANTHER" id="PTHR42886">
    <property type="entry name" value="RE40534P-RELATED"/>
    <property type="match status" value="1"/>
</dbReference>
<accession>A0A2V1DDC0</accession>
<sequence>MTILKAYFTTASGQIHYRFALPSKPSTLPALLFLHKSASSSASMTDLMNHFCSLGYACYGFDMPGFGSSFDPSPSDIRAIEEEGLVWYCKLYISILSSLGLWENTPGVHVLGHHSGAALAQQLAVLGPDIVKSVCLVGPTVVSKQERIVMREKFMVPFNTPEASGAHLMKTWEYLAKMGVVSGSTVSCTGKDLERWHRELLDHVRAWKGRLQIYGAVWNCDSEELFRGIECPVLAVCARDDVLWEHMAHLQEHSKNKSKVELGEVKGANFSVERDVEGLIALWAPFLDRTNAS</sequence>
<evidence type="ECO:0000259" key="2">
    <source>
        <dbReference type="Pfam" id="PF12697"/>
    </source>
</evidence>
<protein>
    <submittedName>
        <fullName evidence="3">Alpha/beta-hydrolase</fullName>
    </submittedName>
</protein>
<evidence type="ECO:0000256" key="1">
    <source>
        <dbReference type="ARBA" id="ARBA00038097"/>
    </source>
</evidence>
<keyword evidence="3" id="KW-0378">Hydrolase</keyword>
<dbReference type="OrthoDB" id="408373at2759"/>
<dbReference type="Proteomes" id="UP000244855">
    <property type="component" value="Unassembled WGS sequence"/>
</dbReference>
<reference evidence="3 4" key="1">
    <citation type="journal article" date="2018" name="Sci. Rep.">
        <title>Comparative genomics provides insights into the lifestyle and reveals functional heterogeneity of dark septate endophytic fungi.</title>
        <authorList>
            <person name="Knapp D.G."/>
            <person name="Nemeth J.B."/>
            <person name="Barry K."/>
            <person name="Hainaut M."/>
            <person name="Henrissat B."/>
            <person name="Johnson J."/>
            <person name="Kuo A."/>
            <person name="Lim J.H.P."/>
            <person name="Lipzen A."/>
            <person name="Nolan M."/>
            <person name="Ohm R.A."/>
            <person name="Tamas L."/>
            <person name="Grigoriev I.V."/>
            <person name="Spatafora J.W."/>
            <person name="Nagy L.G."/>
            <person name="Kovacs G.M."/>
        </authorList>
    </citation>
    <scope>NUCLEOTIDE SEQUENCE [LARGE SCALE GENOMIC DNA]</scope>
    <source>
        <strain evidence="3 4">DSE2036</strain>
    </source>
</reference>
<dbReference type="PANTHER" id="PTHR42886:SF29">
    <property type="entry name" value="PUMMELIG, ISOFORM A"/>
    <property type="match status" value="1"/>
</dbReference>
<name>A0A2V1DDC0_9PLEO</name>
<dbReference type="Pfam" id="PF12697">
    <property type="entry name" value="Abhydrolase_6"/>
    <property type="match status" value="1"/>
</dbReference>
<dbReference type="SUPFAM" id="SSF53474">
    <property type="entry name" value="alpha/beta-Hydrolases"/>
    <property type="match status" value="1"/>
</dbReference>
<proteinExistence type="inferred from homology"/>
<dbReference type="InterPro" id="IPR029058">
    <property type="entry name" value="AB_hydrolase_fold"/>
</dbReference>
<comment type="similarity">
    <text evidence="1">Belongs to the peptidase S33 family. ABHD4/ABHD5 subfamily.</text>
</comment>
<dbReference type="InterPro" id="IPR000073">
    <property type="entry name" value="AB_hydrolase_1"/>
</dbReference>
<dbReference type="Gene3D" id="3.40.50.1820">
    <property type="entry name" value="alpha/beta hydrolase"/>
    <property type="match status" value="1"/>
</dbReference>
<dbReference type="EMBL" id="KZ805476">
    <property type="protein sequence ID" value="PVH96038.1"/>
    <property type="molecule type" value="Genomic_DNA"/>
</dbReference>
<keyword evidence="4" id="KW-1185">Reference proteome</keyword>